<evidence type="ECO:0000313" key="3">
    <source>
        <dbReference type="Proteomes" id="UP000032309"/>
    </source>
</evidence>
<proteinExistence type="predicted"/>
<dbReference type="InterPro" id="IPR010359">
    <property type="entry name" value="IrrE_HExxH"/>
</dbReference>
<sequence length="297" mass="34041">MYMSDYKTDHQTKQQKSFETEDARSLLDQLLADSKLYTQSRDYKDLLDFVVLLRNFAPFNAMLLQVQKPGLSYAASARDWRERFDRWPKEGARPLLILWPFGPVALVYDVMDTKGKPLPEDVASFFARGEIDEIKLRSFEPLLKRKSIEWCFVDAGDRNAGSIRVVLRASSDKDTTQYRIHINRNHDPAVKFATLVHELGHLFLGHLGSDRKLGVPERRALDHSQQELEAESVAYIVCERNGVKSKSQTYLANFVNANTTIDHIDVYQVMRAAGQIETQLSLAAHTQYDRPTKSSKF</sequence>
<feature type="domain" description="IrrE N-terminal-like" evidence="1">
    <location>
        <begin position="174"/>
        <end position="235"/>
    </location>
</feature>
<dbReference type="EMBL" id="BAFN01000001">
    <property type="protein sequence ID" value="GAN32184.1"/>
    <property type="molecule type" value="Genomic_DNA"/>
</dbReference>
<name>A0ABQ0JTV2_9BACT</name>
<dbReference type="Pfam" id="PF06114">
    <property type="entry name" value="Peptidase_M78"/>
    <property type="match status" value="1"/>
</dbReference>
<evidence type="ECO:0000259" key="1">
    <source>
        <dbReference type="Pfam" id="PF06114"/>
    </source>
</evidence>
<comment type="caution">
    <text evidence="2">The sequence shown here is derived from an EMBL/GenBank/DDBJ whole genome shotgun (WGS) entry which is preliminary data.</text>
</comment>
<gene>
    <name evidence="2" type="ORF">BROSI_A0696</name>
</gene>
<protein>
    <recommendedName>
        <fullName evidence="1">IrrE N-terminal-like domain-containing protein</fullName>
    </recommendedName>
</protein>
<reference evidence="3" key="1">
    <citation type="journal article" date="2015" name="Genome Announc.">
        <title>Draft Genome Sequence of an Anaerobic Ammonium-Oxidizing Bacterium, "Candidatus Brocadia sinica".</title>
        <authorList>
            <person name="Oshiki M."/>
            <person name="Shinyako-Hata K."/>
            <person name="Satoh H."/>
            <person name="Okabe S."/>
        </authorList>
    </citation>
    <scope>NUCLEOTIDE SEQUENCE [LARGE SCALE GENOMIC DNA]</scope>
    <source>
        <strain evidence="3">JPN1</strain>
    </source>
</reference>
<accession>A0ABQ0JTV2</accession>
<dbReference type="Gene3D" id="1.10.10.2910">
    <property type="match status" value="1"/>
</dbReference>
<evidence type="ECO:0000313" key="2">
    <source>
        <dbReference type="EMBL" id="GAN32184.1"/>
    </source>
</evidence>
<organism evidence="2 3">
    <name type="scientific">Candidatus Brocadia sinica JPN1</name>
    <dbReference type="NCBI Taxonomy" id="1197129"/>
    <lineage>
        <taxon>Bacteria</taxon>
        <taxon>Pseudomonadati</taxon>
        <taxon>Planctomycetota</taxon>
        <taxon>Candidatus Brocadiia</taxon>
        <taxon>Candidatus Brocadiales</taxon>
        <taxon>Candidatus Brocadiaceae</taxon>
        <taxon>Candidatus Brocadia</taxon>
    </lineage>
</organism>
<dbReference type="Proteomes" id="UP000032309">
    <property type="component" value="Unassembled WGS sequence"/>
</dbReference>
<keyword evidence="3" id="KW-1185">Reference proteome</keyword>